<feature type="domain" description="Helicase-associated" evidence="2">
    <location>
        <begin position="171"/>
        <end position="229"/>
    </location>
</feature>
<dbReference type="OrthoDB" id="498381at2759"/>
<name>K0R355_THAOC</name>
<feature type="compositionally biased region" description="Basic and acidic residues" evidence="1">
    <location>
        <begin position="93"/>
        <end position="104"/>
    </location>
</feature>
<feature type="domain" description="Helicase-associated" evidence="2">
    <location>
        <begin position="135"/>
        <end position="169"/>
    </location>
</feature>
<organism evidence="3 4">
    <name type="scientific">Thalassiosira oceanica</name>
    <name type="common">Marine diatom</name>
    <dbReference type="NCBI Taxonomy" id="159749"/>
    <lineage>
        <taxon>Eukaryota</taxon>
        <taxon>Sar</taxon>
        <taxon>Stramenopiles</taxon>
        <taxon>Ochrophyta</taxon>
        <taxon>Bacillariophyta</taxon>
        <taxon>Coscinodiscophyceae</taxon>
        <taxon>Thalassiosirophycidae</taxon>
        <taxon>Thalassiosirales</taxon>
        <taxon>Thalassiosiraceae</taxon>
        <taxon>Thalassiosira</taxon>
    </lineage>
</organism>
<evidence type="ECO:0000313" key="3">
    <source>
        <dbReference type="EMBL" id="EJK45784.1"/>
    </source>
</evidence>
<dbReference type="EMBL" id="AGNL01048244">
    <property type="protein sequence ID" value="EJK45784.1"/>
    <property type="molecule type" value="Genomic_DNA"/>
</dbReference>
<evidence type="ECO:0000256" key="1">
    <source>
        <dbReference type="SAM" id="MobiDB-lite"/>
    </source>
</evidence>
<gene>
    <name evidence="3" type="ORF">THAOC_35582</name>
</gene>
<keyword evidence="4" id="KW-1185">Reference proteome</keyword>
<evidence type="ECO:0000259" key="2">
    <source>
        <dbReference type="Pfam" id="PF03457"/>
    </source>
</evidence>
<dbReference type="PANTHER" id="PTHR33418">
    <property type="entry name" value="HELICASE-ASSOCIATED"/>
    <property type="match status" value="1"/>
</dbReference>
<dbReference type="Pfam" id="PF03457">
    <property type="entry name" value="HA"/>
    <property type="match status" value="2"/>
</dbReference>
<dbReference type="Proteomes" id="UP000266841">
    <property type="component" value="Unassembled WGS sequence"/>
</dbReference>
<proteinExistence type="predicted"/>
<feature type="region of interest" description="Disordered" evidence="1">
    <location>
        <begin position="1"/>
        <end position="21"/>
    </location>
</feature>
<evidence type="ECO:0000313" key="4">
    <source>
        <dbReference type="Proteomes" id="UP000266841"/>
    </source>
</evidence>
<dbReference type="PANTHER" id="PTHR33418:SF1">
    <property type="entry name" value="HELICASE-ASSOCIATED DOMAIN-CONTAINING PROTEIN"/>
    <property type="match status" value="1"/>
</dbReference>
<reference evidence="3 4" key="1">
    <citation type="journal article" date="2012" name="Genome Biol.">
        <title>Genome and low-iron response of an oceanic diatom adapted to chronic iron limitation.</title>
        <authorList>
            <person name="Lommer M."/>
            <person name="Specht M."/>
            <person name="Roy A.S."/>
            <person name="Kraemer L."/>
            <person name="Andreson R."/>
            <person name="Gutowska M.A."/>
            <person name="Wolf J."/>
            <person name="Bergner S.V."/>
            <person name="Schilhabel M.B."/>
            <person name="Klostermeier U.C."/>
            <person name="Beiko R.G."/>
            <person name="Rosenstiel P."/>
            <person name="Hippler M."/>
            <person name="Laroche J."/>
        </authorList>
    </citation>
    <scope>NUCLEOTIDE SEQUENCE [LARGE SCALE GENOMIC DNA]</scope>
    <source>
        <strain evidence="3 4">CCMP1005</strain>
    </source>
</reference>
<dbReference type="AlphaFoldDB" id="K0R355"/>
<dbReference type="Gene3D" id="6.10.140.530">
    <property type="match status" value="2"/>
</dbReference>
<dbReference type="InterPro" id="IPR005114">
    <property type="entry name" value="Helicase_assoc"/>
</dbReference>
<comment type="caution">
    <text evidence="3">The sequence shown here is derived from an EMBL/GenBank/DDBJ whole genome shotgun (WGS) entry which is preliminary data.</text>
</comment>
<accession>K0R355</accession>
<sequence>MDDERNGTHSARRRKETAGLSDEAKAYLTEWLYNDNAPTKASAVAPRMTPPTAPEPPLSATRKLVAVADYGRPPAASLAREPASRAPGSPVKMRKETAAKEEKMAPLLIAKSMAPSEVALTMKEGSVGRRRNNEDKQWDARFKELVNYRSEHGDCDVPEKRDKLGTWASQTVPWETRFNELVQYKAKHGDCNVPESQGQLGRWVHRQRVAYKKNKLLQDRLDRLNDIGFDWTPSMMRSKKRESLPSEQVQSSARNENVSLFDANVESVSVAAGTSGFESNRCVDLEASLGVFRDTNQSISGLLVSNNGSKESSRQVT</sequence>
<feature type="region of interest" description="Disordered" evidence="1">
    <location>
        <begin position="73"/>
        <end position="110"/>
    </location>
</feature>
<protein>
    <recommendedName>
        <fullName evidence="2">Helicase-associated domain-containing protein</fullName>
    </recommendedName>
</protein>